<dbReference type="OMA" id="DVNPYHQ"/>
<dbReference type="PROSITE" id="PS50102">
    <property type="entry name" value="RRM"/>
    <property type="match status" value="1"/>
</dbReference>
<proteinExistence type="predicted"/>
<gene>
    <name evidence="5" type="ORF">RHOBADRAFT_12389</name>
</gene>
<dbReference type="InterPro" id="IPR035979">
    <property type="entry name" value="RBD_domain_sf"/>
</dbReference>
<evidence type="ECO:0000259" key="4">
    <source>
        <dbReference type="PROSITE" id="PS50102"/>
    </source>
</evidence>
<feature type="compositionally biased region" description="Low complexity" evidence="3">
    <location>
        <begin position="38"/>
        <end position="62"/>
    </location>
</feature>
<dbReference type="InterPro" id="IPR050825">
    <property type="entry name" value="RBM42_RBP45_47-like"/>
</dbReference>
<dbReference type="GeneID" id="28972541"/>
<dbReference type="SUPFAM" id="SSF54928">
    <property type="entry name" value="RNA-binding domain, RBD"/>
    <property type="match status" value="1"/>
</dbReference>
<dbReference type="EMBL" id="KQ474075">
    <property type="protein sequence ID" value="KPV76937.1"/>
    <property type="molecule type" value="Genomic_DNA"/>
</dbReference>
<dbReference type="SMART" id="SM00360">
    <property type="entry name" value="RRM"/>
    <property type="match status" value="1"/>
</dbReference>
<feature type="compositionally biased region" description="Basic and acidic residues" evidence="3">
    <location>
        <begin position="251"/>
        <end position="262"/>
    </location>
</feature>
<keyword evidence="1 2" id="KW-0694">RNA-binding</keyword>
<accession>A0A194S8L0</accession>
<sequence>MSSNPYAKRPKPTYPAAPPPPADAASYAAAYPQAYPGAAAASTSAYPAQPAAAYPQQAGYDPSFAQQSSICPSLPLPPRPRPSTETDSPHPPADTPDAATSPAGRAVATVGNKGKARTTVLRKGGGEVWEDQSLLEWDPKHFRLFIGDLDPAISDDLFQQAFGKWPSFVKSKVIRDKYTNKGKGFGFVSYSDPEDFLKAWKEMNGKYVGTRPVTIKKATSGVQAVAIGARKAQTLEAKHAQKTGTVPYERANADDAGHKAVAGEKGYGPQRSRKQYIRR</sequence>
<evidence type="ECO:0000256" key="3">
    <source>
        <dbReference type="SAM" id="MobiDB-lite"/>
    </source>
</evidence>
<protein>
    <recommendedName>
        <fullName evidence="4">RRM domain-containing protein</fullName>
    </recommendedName>
</protein>
<feature type="compositionally biased region" description="Pro residues" evidence="3">
    <location>
        <begin position="12"/>
        <end position="22"/>
    </location>
</feature>
<name>A0A194S8L0_RHOGW</name>
<feature type="region of interest" description="Disordered" evidence="3">
    <location>
        <begin position="1"/>
        <end position="26"/>
    </location>
</feature>
<dbReference type="Pfam" id="PF00076">
    <property type="entry name" value="RRM_1"/>
    <property type="match status" value="1"/>
</dbReference>
<evidence type="ECO:0000256" key="2">
    <source>
        <dbReference type="PROSITE-ProRule" id="PRU00176"/>
    </source>
</evidence>
<dbReference type="OrthoDB" id="1749473at2759"/>
<dbReference type="PANTHER" id="PTHR47640">
    <property type="entry name" value="TRNA SELENOCYSTEINE 1-ASSOCIATED PROTEIN 1-RELATED-RELATED"/>
    <property type="match status" value="1"/>
</dbReference>
<feature type="domain" description="RRM" evidence="4">
    <location>
        <begin position="142"/>
        <end position="220"/>
    </location>
</feature>
<dbReference type="Gene3D" id="3.30.70.330">
    <property type="match status" value="1"/>
</dbReference>
<dbReference type="InterPro" id="IPR012677">
    <property type="entry name" value="Nucleotide-bd_a/b_plait_sf"/>
</dbReference>
<feature type="region of interest" description="Disordered" evidence="3">
    <location>
        <begin position="38"/>
        <end position="112"/>
    </location>
</feature>
<keyword evidence="6" id="KW-1185">Reference proteome</keyword>
<feature type="region of interest" description="Disordered" evidence="3">
    <location>
        <begin position="240"/>
        <end position="279"/>
    </location>
</feature>
<dbReference type="AlphaFoldDB" id="A0A194S8L0"/>
<dbReference type="STRING" id="578459.A0A194S8L0"/>
<dbReference type="Proteomes" id="UP000053890">
    <property type="component" value="Unassembled WGS sequence"/>
</dbReference>
<organism evidence="5 6">
    <name type="scientific">Rhodotorula graminis (strain WP1)</name>
    <dbReference type="NCBI Taxonomy" id="578459"/>
    <lineage>
        <taxon>Eukaryota</taxon>
        <taxon>Fungi</taxon>
        <taxon>Dikarya</taxon>
        <taxon>Basidiomycota</taxon>
        <taxon>Pucciniomycotina</taxon>
        <taxon>Microbotryomycetes</taxon>
        <taxon>Sporidiobolales</taxon>
        <taxon>Sporidiobolaceae</taxon>
        <taxon>Rhodotorula</taxon>
    </lineage>
</organism>
<reference evidence="5 6" key="1">
    <citation type="journal article" date="2015" name="Front. Microbiol.">
        <title>Genome sequence of the plant growth promoting endophytic yeast Rhodotorula graminis WP1.</title>
        <authorList>
            <person name="Firrincieli A."/>
            <person name="Otillar R."/>
            <person name="Salamov A."/>
            <person name="Schmutz J."/>
            <person name="Khan Z."/>
            <person name="Redman R.S."/>
            <person name="Fleck N.D."/>
            <person name="Lindquist E."/>
            <person name="Grigoriev I.V."/>
            <person name="Doty S.L."/>
        </authorList>
    </citation>
    <scope>NUCLEOTIDE SEQUENCE [LARGE SCALE GENOMIC DNA]</scope>
    <source>
        <strain evidence="5 6">WP1</strain>
    </source>
</reference>
<dbReference type="InterPro" id="IPR034215">
    <property type="entry name" value="RBM42_RRM"/>
</dbReference>
<dbReference type="CDD" id="cd12383">
    <property type="entry name" value="RRM_RBM42"/>
    <property type="match status" value="1"/>
</dbReference>
<dbReference type="RefSeq" id="XP_018272986.1">
    <property type="nucleotide sequence ID" value="XM_018412092.1"/>
</dbReference>
<dbReference type="InterPro" id="IPR000504">
    <property type="entry name" value="RRM_dom"/>
</dbReference>
<evidence type="ECO:0000313" key="5">
    <source>
        <dbReference type="EMBL" id="KPV76937.1"/>
    </source>
</evidence>
<evidence type="ECO:0000313" key="6">
    <source>
        <dbReference type="Proteomes" id="UP000053890"/>
    </source>
</evidence>
<evidence type="ECO:0000256" key="1">
    <source>
        <dbReference type="ARBA" id="ARBA00022884"/>
    </source>
</evidence>
<dbReference type="GO" id="GO:0003729">
    <property type="term" value="F:mRNA binding"/>
    <property type="evidence" value="ECO:0007669"/>
    <property type="project" value="InterPro"/>
</dbReference>
<dbReference type="PANTHER" id="PTHR47640:SF11">
    <property type="entry name" value="RNA-BINDING PROTEIN 42"/>
    <property type="match status" value="1"/>
</dbReference>